<evidence type="ECO:0000313" key="10">
    <source>
        <dbReference type="EMBL" id="BAN06000.1"/>
    </source>
</evidence>
<dbReference type="SUPFAM" id="SSF52172">
    <property type="entry name" value="CheY-like"/>
    <property type="match status" value="1"/>
</dbReference>
<evidence type="ECO:0000313" key="11">
    <source>
        <dbReference type="Proteomes" id="UP000012042"/>
    </source>
</evidence>
<organism evidence="10 11">
    <name type="scientific">Levilactobacillus brevis KB290</name>
    <dbReference type="NCBI Taxonomy" id="1001583"/>
    <lineage>
        <taxon>Bacteria</taxon>
        <taxon>Bacillati</taxon>
        <taxon>Bacillota</taxon>
        <taxon>Bacilli</taxon>
        <taxon>Lactobacillales</taxon>
        <taxon>Lactobacillaceae</taxon>
        <taxon>Levilactobacillus</taxon>
    </lineage>
</organism>
<dbReference type="GO" id="GO:0000156">
    <property type="term" value="F:phosphorelay response regulator activity"/>
    <property type="evidence" value="ECO:0007669"/>
    <property type="project" value="TreeGrafter"/>
</dbReference>
<dbReference type="KEGG" id="lbk:LVISKB_0365"/>
<dbReference type="InterPro" id="IPR001867">
    <property type="entry name" value="OmpR/PhoB-type_DNA-bd"/>
</dbReference>
<dbReference type="SMART" id="SM00862">
    <property type="entry name" value="Trans_reg_C"/>
    <property type="match status" value="1"/>
</dbReference>
<keyword evidence="5" id="KW-0804">Transcription</keyword>
<evidence type="ECO:0000256" key="3">
    <source>
        <dbReference type="ARBA" id="ARBA00023015"/>
    </source>
</evidence>
<gene>
    <name evidence="10" type="ORF">LVISKB_0365</name>
</gene>
<dbReference type="GO" id="GO:0000976">
    <property type="term" value="F:transcription cis-regulatory region binding"/>
    <property type="evidence" value="ECO:0007669"/>
    <property type="project" value="TreeGrafter"/>
</dbReference>
<evidence type="ECO:0000256" key="7">
    <source>
        <dbReference type="PROSITE-ProRule" id="PRU01091"/>
    </source>
</evidence>
<evidence type="ECO:0000256" key="4">
    <source>
        <dbReference type="ARBA" id="ARBA00023125"/>
    </source>
</evidence>
<dbReference type="GO" id="GO:0006355">
    <property type="term" value="P:regulation of DNA-templated transcription"/>
    <property type="evidence" value="ECO:0007669"/>
    <property type="project" value="InterPro"/>
</dbReference>
<dbReference type="PANTHER" id="PTHR48111:SF22">
    <property type="entry name" value="REGULATOR OF RPOS"/>
    <property type="match status" value="1"/>
</dbReference>
<dbReference type="PROSITE" id="PS51755">
    <property type="entry name" value="OMPR_PHOB"/>
    <property type="match status" value="1"/>
</dbReference>
<dbReference type="AlphaFoldDB" id="M5AC80"/>
<evidence type="ECO:0000256" key="6">
    <source>
        <dbReference type="PROSITE-ProRule" id="PRU00169"/>
    </source>
</evidence>
<dbReference type="SMART" id="SM00448">
    <property type="entry name" value="REC"/>
    <property type="match status" value="1"/>
</dbReference>
<dbReference type="PANTHER" id="PTHR48111">
    <property type="entry name" value="REGULATOR OF RPOS"/>
    <property type="match status" value="1"/>
</dbReference>
<dbReference type="GO" id="GO:0005829">
    <property type="term" value="C:cytosol"/>
    <property type="evidence" value="ECO:0007669"/>
    <property type="project" value="TreeGrafter"/>
</dbReference>
<dbReference type="Gene3D" id="3.40.50.2300">
    <property type="match status" value="1"/>
</dbReference>
<dbReference type="GO" id="GO:0032993">
    <property type="term" value="C:protein-DNA complex"/>
    <property type="evidence" value="ECO:0007669"/>
    <property type="project" value="TreeGrafter"/>
</dbReference>
<sequence>MIVGEKEREACPLRTTAKVLVVEDEKALSADIVELIEPICETTTAFDGEQGEFLASQGVFDAIILDLMLPGESGLDLLLHIRNQGVKTPVLILTAKDTIADKLRGFNDGADDYVTKPFHREELLARMKALLKRTGHLNSSDTIALGQLEINTSKHLATFNGAPLTLKGREFDLLAYLVANPGTIITKEQIFNRLWGFDSETSLSVVEVYMSNLRKKLKHAGSDLSLRTIRNAGYIVEAPDEQ</sequence>
<evidence type="ECO:0000259" key="8">
    <source>
        <dbReference type="PROSITE" id="PS50110"/>
    </source>
</evidence>
<dbReference type="CDD" id="cd00383">
    <property type="entry name" value="trans_reg_C"/>
    <property type="match status" value="1"/>
</dbReference>
<dbReference type="EMBL" id="AP012167">
    <property type="protein sequence ID" value="BAN06000.1"/>
    <property type="molecule type" value="Genomic_DNA"/>
</dbReference>
<evidence type="ECO:0000259" key="9">
    <source>
        <dbReference type="PROSITE" id="PS51755"/>
    </source>
</evidence>
<feature type="DNA-binding region" description="OmpR/PhoB-type" evidence="7">
    <location>
        <begin position="140"/>
        <end position="238"/>
    </location>
</feature>
<dbReference type="HOGENOM" id="CLU_000445_30_1_9"/>
<keyword evidence="1 6" id="KW-0597">Phosphoprotein</keyword>
<protein>
    <submittedName>
        <fullName evidence="10">Transcriptional regulatory protein CiaR</fullName>
    </submittedName>
</protein>
<dbReference type="SUPFAM" id="SSF46894">
    <property type="entry name" value="C-terminal effector domain of the bipartite response regulators"/>
    <property type="match status" value="1"/>
</dbReference>
<keyword evidence="4 7" id="KW-0238">DNA-binding</keyword>
<proteinExistence type="predicted"/>
<feature type="domain" description="Response regulatory" evidence="8">
    <location>
        <begin position="18"/>
        <end position="131"/>
    </location>
</feature>
<dbReference type="PATRIC" id="fig|1001583.3.peg.356"/>
<dbReference type="PROSITE" id="PS50110">
    <property type="entry name" value="RESPONSE_REGULATORY"/>
    <property type="match status" value="1"/>
</dbReference>
<feature type="domain" description="OmpR/PhoB-type" evidence="9">
    <location>
        <begin position="140"/>
        <end position="238"/>
    </location>
</feature>
<dbReference type="InterPro" id="IPR036388">
    <property type="entry name" value="WH-like_DNA-bd_sf"/>
</dbReference>
<dbReference type="Pfam" id="PF00486">
    <property type="entry name" value="Trans_reg_C"/>
    <property type="match status" value="1"/>
</dbReference>
<evidence type="ECO:0000256" key="5">
    <source>
        <dbReference type="ARBA" id="ARBA00023163"/>
    </source>
</evidence>
<dbReference type="InterPro" id="IPR016032">
    <property type="entry name" value="Sig_transdc_resp-reg_C-effctor"/>
</dbReference>
<dbReference type="InterPro" id="IPR039420">
    <property type="entry name" value="WalR-like"/>
</dbReference>
<dbReference type="Pfam" id="PF00072">
    <property type="entry name" value="Response_reg"/>
    <property type="match status" value="1"/>
</dbReference>
<dbReference type="Gene3D" id="1.10.10.10">
    <property type="entry name" value="Winged helix-like DNA-binding domain superfamily/Winged helix DNA-binding domain"/>
    <property type="match status" value="1"/>
</dbReference>
<keyword evidence="3" id="KW-0805">Transcription regulation</keyword>
<reference evidence="10 11" key="1">
    <citation type="journal article" date="2013" name="PLoS ONE">
        <title>Genomic Analysis by Deep Sequencing of the Probiotic Lactobacillus brevis KB290 Harboring Nine Plasmids Reveals Genomic Stability.</title>
        <authorList>
            <person name="Fukao M."/>
            <person name="Oshima K."/>
            <person name="Morita H."/>
            <person name="Toh H."/>
            <person name="Suda W."/>
            <person name="Kim S.W."/>
            <person name="Suzuki S."/>
            <person name="Yakabe T."/>
            <person name="Hattori M."/>
            <person name="Yajima N."/>
        </authorList>
    </citation>
    <scope>NUCLEOTIDE SEQUENCE [LARGE SCALE GENOMIC DNA]</scope>
    <source>
        <strain evidence="10 11">KB290</strain>
    </source>
</reference>
<name>M5AC80_LEVBR</name>
<evidence type="ECO:0000256" key="2">
    <source>
        <dbReference type="ARBA" id="ARBA00023012"/>
    </source>
</evidence>
<dbReference type="InterPro" id="IPR001789">
    <property type="entry name" value="Sig_transdc_resp-reg_receiver"/>
</dbReference>
<dbReference type="Gene3D" id="6.10.250.690">
    <property type="match status" value="1"/>
</dbReference>
<evidence type="ECO:0000256" key="1">
    <source>
        <dbReference type="ARBA" id="ARBA00022553"/>
    </source>
</evidence>
<dbReference type="Proteomes" id="UP000012042">
    <property type="component" value="Chromosome"/>
</dbReference>
<feature type="modified residue" description="4-aspartylphosphate" evidence="6">
    <location>
        <position position="66"/>
    </location>
</feature>
<accession>M5AC80</accession>
<dbReference type="InterPro" id="IPR011006">
    <property type="entry name" value="CheY-like_superfamily"/>
</dbReference>
<keyword evidence="2" id="KW-0902">Two-component regulatory system</keyword>